<feature type="compositionally biased region" description="Basic residues" evidence="6">
    <location>
        <begin position="309"/>
        <end position="318"/>
    </location>
</feature>
<accession>A0A284R0U5</accession>
<name>A0A284R0U5_ARMOS</name>
<dbReference type="Proteomes" id="UP000219338">
    <property type="component" value="Unassembled WGS sequence"/>
</dbReference>
<dbReference type="OrthoDB" id="28455at2759"/>
<evidence type="ECO:0000256" key="6">
    <source>
        <dbReference type="SAM" id="MobiDB-lite"/>
    </source>
</evidence>
<keyword evidence="4 5" id="KW-0539">Nucleus</keyword>
<feature type="compositionally biased region" description="Basic and acidic residues" evidence="6">
    <location>
        <begin position="122"/>
        <end position="146"/>
    </location>
</feature>
<feature type="compositionally biased region" description="Basic and acidic residues" evidence="6">
    <location>
        <begin position="225"/>
        <end position="254"/>
    </location>
</feature>
<feature type="region of interest" description="Disordered" evidence="6">
    <location>
        <begin position="74"/>
        <end position="254"/>
    </location>
</feature>
<feature type="compositionally biased region" description="Basic and acidic residues" evidence="6">
    <location>
        <begin position="200"/>
        <end position="209"/>
    </location>
</feature>
<evidence type="ECO:0000256" key="4">
    <source>
        <dbReference type="ARBA" id="ARBA00023242"/>
    </source>
</evidence>
<feature type="compositionally biased region" description="Pro residues" evidence="6">
    <location>
        <begin position="83"/>
        <end position="103"/>
    </location>
</feature>
<comment type="subcellular location">
    <subcellularLocation>
        <location evidence="1 5">Nucleus</location>
    </subcellularLocation>
</comment>
<comment type="similarity">
    <text evidence="2 5">Belongs to the RRS1 family.</text>
</comment>
<evidence type="ECO:0000313" key="7">
    <source>
        <dbReference type="EMBL" id="SJL02322.1"/>
    </source>
</evidence>
<keyword evidence="8" id="KW-1185">Reference proteome</keyword>
<feature type="region of interest" description="Disordered" evidence="6">
    <location>
        <begin position="294"/>
        <end position="318"/>
    </location>
</feature>
<dbReference type="EMBL" id="FUEG01000003">
    <property type="protein sequence ID" value="SJL02322.1"/>
    <property type="molecule type" value="Genomic_DNA"/>
</dbReference>
<protein>
    <recommendedName>
        <fullName evidence="5">Ribosome biogenesis regulatory protein</fullName>
    </recommendedName>
</protein>
<sequence>MDVSNILASHAAKYQSITVEKETSLDVDVGYLTVTDPNPIDEDSYKSNLEEHLRSLARDGVQSLFSSLFTLPTKNSDDGPLAQLPPPKTQLPRAKPLPKPKPPTKWEQFAAAKGIQKKRRDKKEWDEERQEWVNRWGKDGKNKQLEEQWITEVPLNADVDHDPRKVAREERKARVAKNEKQRQGNLARAQGPSSSVADTNPREQRKNEITKTLSSARISTASMGRFDKKLEGEKKMRGVKRKFDANEQPVEHEKNASLALLSKMDSDARKTRAAPPSGDGVVNVRKAVRFASKGRGGIALGRESSGGGGKRKQGAKRR</sequence>
<evidence type="ECO:0000313" key="8">
    <source>
        <dbReference type="Proteomes" id="UP000219338"/>
    </source>
</evidence>
<gene>
    <name evidence="7" type="ORF">ARMOST_05648</name>
</gene>
<organism evidence="7 8">
    <name type="scientific">Armillaria ostoyae</name>
    <name type="common">Armillaria root rot fungus</name>
    <dbReference type="NCBI Taxonomy" id="47428"/>
    <lineage>
        <taxon>Eukaryota</taxon>
        <taxon>Fungi</taxon>
        <taxon>Dikarya</taxon>
        <taxon>Basidiomycota</taxon>
        <taxon>Agaricomycotina</taxon>
        <taxon>Agaricomycetes</taxon>
        <taxon>Agaricomycetidae</taxon>
        <taxon>Agaricales</taxon>
        <taxon>Marasmiineae</taxon>
        <taxon>Physalacriaceae</taxon>
        <taxon>Armillaria</taxon>
    </lineage>
</organism>
<feature type="compositionally biased region" description="Basic and acidic residues" evidence="6">
    <location>
        <begin position="158"/>
        <end position="182"/>
    </location>
</feature>
<evidence type="ECO:0000256" key="3">
    <source>
        <dbReference type="ARBA" id="ARBA00022517"/>
    </source>
</evidence>
<proteinExistence type="inferred from homology"/>
<evidence type="ECO:0000256" key="2">
    <source>
        <dbReference type="ARBA" id="ARBA00010077"/>
    </source>
</evidence>
<dbReference type="InterPro" id="IPR007023">
    <property type="entry name" value="Ribosom_reg"/>
</dbReference>
<evidence type="ECO:0000256" key="1">
    <source>
        <dbReference type="ARBA" id="ARBA00004123"/>
    </source>
</evidence>
<keyword evidence="3 5" id="KW-0690">Ribosome biogenesis</keyword>
<dbReference type="AlphaFoldDB" id="A0A284R0U5"/>
<feature type="compositionally biased region" description="Gly residues" evidence="6">
    <location>
        <begin position="294"/>
        <end position="308"/>
    </location>
</feature>
<comment type="function">
    <text evidence="5">Involved in ribosomal large subunit assembly.</text>
</comment>
<dbReference type="Pfam" id="PF04939">
    <property type="entry name" value="RRS1"/>
    <property type="match status" value="1"/>
</dbReference>
<dbReference type="GO" id="GO:0005634">
    <property type="term" value="C:nucleus"/>
    <property type="evidence" value="ECO:0007669"/>
    <property type="project" value="UniProtKB-SubCell"/>
</dbReference>
<dbReference type="STRING" id="47428.A0A284R0U5"/>
<feature type="compositionally biased region" description="Polar residues" evidence="6">
    <location>
        <begin position="210"/>
        <end position="222"/>
    </location>
</feature>
<reference evidence="8" key="1">
    <citation type="journal article" date="2017" name="Nat. Ecol. Evol.">
        <title>Genome expansion and lineage-specific genetic innovations in the forest pathogenic fungi Armillaria.</title>
        <authorList>
            <person name="Sipos G."/>
            <person name="Prasanna A.N."/>
            <person name="Walter M.C."/>
            <person name="O'Connor E."/>
            <person name="Balint B."/>
            <person name="Krizsan K."/>
            <person name="Kiss B."/>
            <person name="Hess J."/>
            <person name="Varga T."/>
            <person name="Slot J."/>
            <person name="Riley R."/>
            <person name="Boka B."/>
            <person name="Rigling D."/>
            <person name="Barry K."/>
            <person name="Lee J."/>
            <person name="Mihaltcheva S."/>
            <person name="LaButti K."/>
            <person name="Lipzen A."/>
            <person name="Waldron R."/>
            <person name="Moloney N.M."/>
            <person name="Sperisen C."/>
            <person name="Kredics L."/>
            <person name="Vagvoelgyi C."/>
            <person name="Patrignani A."/>
            <person name="Fitzpatrick D."/>
            <person name="Nagy I."/>
            <person name="Doyle S."/>
            <person name="Anderson J.B."/>
            <person name="Grigoriev I.V."/>
            <person name="Gueldener U."/>
            <person name="Muensterkoetter M."/>
            <person name="Nagy L.G."/>
        </authorList>
    </citation>
    <scope>NUCLEOTIDE SEQUENCE [LARGE SCALE GENOMIC DNA]</scope>
    <source>
        <strain evidence="8">C18/9</strain>
    </source>
</reference>
<dbReference type="OMA" id="ACDKNRI"/>
<evidence type="ECO:0000256" key="5">
    <source>
        <dbReference type="RuleBase" id="RU364132"/>
    </source>
</evidence>
<dbReference type="GO" id="GO:0042254">
    <property type="term" value="P:ribosome biogenesis"/>
    <property type="evidence" value="ECO:0007669"/>
    <property type="project" value="UniProtKB-KW"/>
</dbReference>